<proteinExistence type="predicted"/>
<feature type="compositionally biased region" description="Basic and acidic residues" evidence="1">
    <location>
        <begin position="69"/>
        <end position="84"/>
    </location>
</feature>
<evidence type="ECO:0000313" key="2">
    <source>
        <dbReference type="Proteomes" id="UP000887565"/>
    </source>
</evidence>
<evidence type="ECO:0000256" key="1">
    <source>
        <dbReference type="SAM" id="MobiDB-lite"/>
    </source>
</evidence>
<dbReference type="Proteomes" id="UP000887565">
    <property type="component" value="Unplaced"/>
</dbReference>
<sequence length="532" mass="60128">MTFPAFFKKNFRLYFTNDEQFDYWREPLNRIFYKYYMYPRKNSCEIDQYSATSGDEMSNVEVENSSDSTEYRDVGSENHVESSYDPESKYDLVFTNYKNHSSIKNSVVSPPGTINEERLRLENESYECELIHRFNMLKQRRVNLKNQLGLELSLADGDDNDQSQLAPTDPTLKSKLFSNMDNEDLIDNNMNDSGISKEITPDSTPIEKYSHVFEFSDNRPLDDKNNVPHAVSVSGSSESGVVCRENSDGGNISIRVSKLLNQCPNSPNSDRLSNCSTCDIIPKVDNQNTPTFSVPLYPIPFTKIIDKSSNIGGSSLSLANFIQKSNQISPQKIVIPPRSPLSPYRRQEYNEAKCTAKKLFLSSTRLLKPNDLWPKYASCENLRPSSSFQKSFPNRSKCRIDSVDGQTQNIVSSTPSKLFDRENSNFSRSEYAATPLYCGNSMNFNRDVSTYHASLTYGPMPYKATVKIGHSARPMKVAFGAVRDVAKKSASEFTPLDSQCFKMTAKKPTVNGVSPVSYIYTPVNITCKLCRT</sequence>
<accession>A0A915KDZ9</accession>
<feature type="region of interest" description="Disordered" evidence="1">
    <location>
        <begin position="154"/>
        <end position="173"/>
    </location>
</feature>
<reference evidence="3" key="1">
    <citation type="submission" date="2022-11" db="UniProtKB">
        <authorList>
            <consortium name="WormBaseParasite"/>
        </authorList>
    </citation>
    <scope>IDENTIFICATION</scope>
</reference>
<protein>
    <submittedName>
        <fullName evidence="3">Uncharacterized protein</fullName>
    </submittedName>
</protein>
<keyword evidence="2" id="KW-1185">Reference proteome</keyword>
<organism evidence="2 3">
    <name type="scientific">Romanomermis culicivorax</name>
    <name type="common">Nematode worm</name>
    <dbReference type="NCBI Taxonomy" id="13658"/>
    <lineage>
        <taxon>Eukaryota</taxon>
        <taxon>Metazoa</taxon>
        <taxon>Ecdysozoa</taxon>
        <taxon>Nematoda</taxon>
        <taxon>Enoplea</taxon>
        <taxon>Dorylaimia</taxon>
        <taxon>Mermithida</taxon>
        <taxon>Mermithoidea</taxon>
        <taxon>Mermithidae</taxon>
        <taxon>Romanomermis</taxon>
    </lineage>
</organism>
<evidence type="ECO:0000313" key="3">
    <source>
        <dbReference type="WBParaSite" id="nRc.2.0.1.t36281-RA"/>
    </source>
</evidence>
<dbReference type="WBParaSite" id="nRc.2.0.1.t36281-RA">
    <property type="protein sequence ID" value="nRc.2.0.1.t36281-RA"/>
    <property type="gene ID" value="nRc.2.0.1.g36281"/>
</dbReference>
<dbReference type="AlphaFoldDB" id="A0A915KDZ9"/>
<name>A0A915KDZ9_ROMCU</name>
<feature type="region of interest" description="Disordered" evidence="1">
    <location>
        <begin position="64"/>
        <end position="84"/>
    </location>
</feature>